<keyword evidence="3" id="KW-1185">Reference proteome</keyword>
<dbReference type="Ensembl" id="ENSCSAVT00000016506.1">
    <property type="protein sequence ID" value="ENSCSAVP00000016325.1"/>
    <property type="gene ID" value="ENSCSAVG00000009609.1"/>
</dbReference>
<evidence type="ECO:0000256" key="1">
    <source>
        <dbReference type="SAM" id="Phobius"/>
    </source>
</evidence>
<dbReference type="GO" id="GO:0016020">
    <property type="term" value="C:membrane"/>
    <property type="evidence" value="ECO:0007669"/>
    <property type="project" value="UniProtKB-SubCell"/>
</dbReference>
<keyword evidence="1" id="KW-1133">Transmembrane helix</keyword>
<name>H2ZFF9_CIOSA</name>
<dbReference type="HOGENOM" id="CLU_1354201_0_0_1"/>
<dbReference type="PANTHER" id="PTHR23320:SF130">
    <property type="entry name" value="TRANSMEMBRANE PROTEIN 212"/>
    <property type="match status" value="1"/>
</dbReference>
<protein>
    <submittedName>
        <fullName evidence="2">Uncharacterized protein</fullName>
    </submittedName>
</protein>
<evidence type="ECO:0000313" key="2">
    <source>
        <dbReference type="Ensembl" id="ENSCSAVP00000016325.1"/>
    </source>
</evidence>
<feature type="transmembrane region" description="Helical" evidence="1">
    <location>
        <begin position="21"/>
        <end position="47"/>
    </location>
</feature>
<feature type="transmembrane region" description="Helical" evidence="1">
    <location>
        <begin position="59"/>
        <end position="78"/>
    </location>
</feature>
<dbReference type="PANTHER" id="PTHR23320">
    <property type="entry name" value="MEMBRANE-SPANNING 4-DOMAINS SUBFAMILY A MS4A -RELATED"/>
    <property type="match status" value="1"/>
</dbReference>
<keyword evidence="1" id="KW-0812">Transmembrane</keyword>
<dbReference type="InParanoid" id="H2ZFF9"/>
<sequence length="202" mass="21778">MNNETLSQEQAERKLELQYTICGTGITEIVLGSVTFIAGIVSVCLAADTPYDELSNVGAGIWCSVFAITAGAMNIAFMKNPIICLALSNMITSIVGASMTFILLILELACSTTTFPLFDSYVMNLEIIHIIMLLMTIAQLVLLIYNSIVFGRMYKINSLRFTTCYPPGNCCSPCCLPMQGAGANSPMVVYVPLNTTQASNVA</sequence>
<evidence type="ECO:0000313" key="3">
    <source>
        <dbReference type="Proteomes" id="UP000007875"/>
    </source>
</evidence>
<dbReference type="AlphaFoldDB" id="H2ZFF9"/>
<feature type="transmembrane region" description="Helical" evidence="1">
    <location>
        <begin position="127"/>
        <end position="150"/>
    </location>
</feature>
<reference evidence="3" key="1">
    <citation type="submission" date="2003-08" db="EMBL/GenBank/DDBJ databases">
        <authorList>
            <person name="Birren B."/>
            <person name="Nusbaum C."/>
            <person name="Abebe A."/>
            <person name="Abouelleil A."/>
            <person name="Adekoya E."/>
            <person name="Ait-zahra M."/>
            <person name="Allen N."/>
            <person name="Allen T."/>
            <person name="An P."/>
            <person name="Anderson M."/>
            <person name="Anderson S."/>
            <person name="Arachchi H."/>
            <person name="Armbruster J."/>
            <person name="Bachantsang P."/>
            <person name="Baldwin J."/>
            <person name="Barry A."/>
            <person name="Bayul T."/>
            <person name="Blitshsteyn B."/>
            <person name="Bloom T."/>
            <person name="Blye J."/>
            <person name="Boguslavskiy L."/>
            <person name="Borowsky M."/>
            <person name="Boukhgalter B."/>
            <person name="Brunache A."/>
            <person name="Butler J."/>
            <person name="Calixte N."/>
            <person name="Calvo S."/>
            <person name="Camarata J."/>
            <person name="Campo K."/>
            <person name="Chang J."/>
            <person name="Cheshatsang Y."/>
            <person name="Citroen M."/>
            <person name="Collymore A."/>
            <person name="Considine T."/>
            <person name="Cook A."/>
            <person name="Cooke P."/>
            <person name="Corum B."/>
            <person name="Cuomo C."/>
            <person name="David R."/>
            <person name="Dawoe T."/>
            <person name="Degray S."/>
            <person name="Dodge S."/>
            <person name="Dooley K."/>
            <person name="Dorje P."/>
            <person name="Dorjee K."/>
            <person name="Dorris L."/>
            <person name="Duffey N."/>
            <person name="Dupes A."/>
            <person name="Elkins T."/>
            <person name="Engels R."/>
            <person name="Erickson J."/>
            <person name="Farina A."/>
            <person name="Faro S."/>
            <person name="Ferreira P."/>
            <person name="Fischer H."/>
            <person name="Fitzgerald M."/>
            <person name="Foley K."/>
            <person name="Gage D."/>
            <person name="Galagan J."/>
            <person name="Gearin G."/>
            <person name="Gnerre S."/>
            <person name="Gnirke A."/>
            <person name="Goyette A."/>
            <person name="Graham J."/>
            <person name="Grandbois E."/>
            <person name="Gyaltsen K."/>
            <person name="Hafez N."/>
            <person name="Hagopian D."/>
            <person name="Hagos B."/>
            <person name="Hall J."/>
            <person name="Hatcher B."/>
            <person name="Heller A."/>
            <person name="Higgins H."/>
            <person name="Honan T."/>
            <person name="Horn A."/>
            <person name="Houde N."/>
            <person name="Hughes L."/>
            <person name="Hulme W."/>
            <person name="Husby E."/>
            <person name="Iliev I."/>
            <person name="Jaffe D."/>
            <person name="Jones C."/>
            <person name="Kamal M."/>
            <person name="Kamat A."/>
            <person name="Kamvysselis M."/>
            <person name="Karlsson E."/>
            <person name="Kells C."/>
            <person name="Kieu A."/>
            <person name="Kisner P."/>
            <person name="Kodira C."/>
            <person name="Kulbokas E."/>
            <person name="Labutti K."/>
            <person name="Lama D."/>
            <person name="Landers T."/>
            <person name="Leger J."/>
            <person name="Levine S."/>
            <person name="Lewis D."/>
            <person name="Lewis T."/>
            <person name="Lindblad-toh K."/>
            <person name="Liu X."/>
            <person name="Lokyitsang T."/>
            <person name="Lokyitsang Y."/>
            <person name="Lucien O."/>
            <person name="Lui A."/>
            <person name="Ma L.J."/>
            <person name="Mabbitt R."/>
            <person name="Macdonald J."/>
            <person name="Maclean C."/>
            <person name="Major J."/>
            <person name="Manning J."/>
            <person name="Marabella R."/>
            <person name="Maru K."/>
            <person name="Matthews C."/>
            <person name="Mauceli E."/>
            <person name="Mccarthy M."/>
            <person name="Mcdonough S."/>
            <person name="Mcghee T."/>
            <person name="Meldrim J."/>
            <person name="Meneus L."/>
            <person name="Mesirov J."/>
            <person name="Mihalev A."/>
            <person name="Mihova T."/>
            <person name="Mikkelsen T."/>
            <person name="Mlenga V."/>
            <person name="Moru K."/>
            <person name="Mozes J."/>
            <person name="Mulrain L."/>
            <person name="Munson G."/>
            <person name="Naylor J."/>
            <person name="Newes C."/>
            <person name="Nguyen C."/>
            <person name="Nguyen N."/>
            <person name="Nguyen T."/>
            <person name="Nicol R."/>
            <person name="Nielsen C."/>
            <person name="Nizzari M."/>
            <person name="Norbu C."/>
            <person name="Norbu N."/>
            <person name="O'donnell P."/>
            <person name="Okoawo O."/>
            <person name="O'leary S."/>
            <person name="Omotosho B."/>
            <person name="O'neill K."/>
            <person name="Osman S."/>
            <person name="Parker S."/>
            <person name="Perrin D."/>
            <person name="Phunkhang P."/>
            <person name="Piqani B."/>
            <person name="Purcell S."/>
            <person name="Rachupka T."/>
            <person name="Ramasamy U."/>
            <person name="Rameau R."/>
            <person name="Ray V."/>
            <person name="Raymond C."/>
            <person name="Retta R."/>
            <person name="Richardson S."/>
            <person name="Rise C."/>
            <person name="Rodriguez J."/>
            <person name="Rogers J."/>
            <person name="Rogov P."/>
            <person name="Rutman M."/>
            <person name="Schupbach R."/>
            <person name="Seaman C."/>
            <person name="Settipalli S."/>
            <person name="Sharpe T."/>
            <person name="Sheridan J."/>
            <person name="Sherpa N."/>
            <person name="Shi J."/>
            <person name="Smirnov S."/>
            <person name="Smith C."/>
            <person name="Sougnez C."/>
            <person name="Spencer B."/>
            <person name="Stalker J."/>
            <person name="Stange-thomann N."/>
            <person name="Stavropoulos S."/>
            <person name="Stetson K."/>
            <person name="Stone C."/>
            <person name="Stone S."/>
            <person name="Stubbs M."/>
            <person name="Talamas J."/>
            <person name="Tchuinga P."/>
            <person name="Tenzing P."/>
            <person name="Tesfaye S."/>
            <person name="Theodore J."/>
            <person name="Thoulutsang Y."/>
            <person name="Topham K."/>
            <person name="Towey S."/>
            <person name="Tsamla T."/>
            <person name="Tsomo N."/>
            <person name="Vallee D."/>
            <person name="Vassiliev H."/>
            <person name="Venkataraman V."/>
            <person name="Vinson J."/>
            <person name="Vo A."/>
            <person name="Wade C."/>
            <person name="Wang S."/>
            <person name="Wangchuk T."/>
            <person name="Wangdi T."/>
            <person name="Whittaker C."/>
            <person name="Wilkinson J."/>
            <person name="Wu Y."/>
            <person name="Wyman D."/>
            <person name="Yadav S."/>
            <person name="Yang S."/>
            <person name="Yang X."/>
            <person name="Yeager S."/>
            <person name="Yee E."/>
            <person name="Young G."/>
            <person name="Zainoun J."/>
            <person name="Zembeck L."/>
            <person name="Zimmer A."/>
            <person name="Zody M."/>
            <person name="Lander E."/>
        </authorList>
    </citation>
    <scope>NUCLEOTIDE SEQUENCE [LARGE SCALE GENOMIC DNA]</scope>
</reference>
<accession>H2ZFF9</accession>
<feature type="transmembrane region" description="Helical" evidence="1">
    <location>
        <begin position="90"/>
        <end position="115"/>
    </location>
</feature>
<proteinExistence type="predicted"/>
<dbReference type="InterPro" id="IPR030417">
    <property type="entry name" value="MS4A"/>
</dbReference>
<reference evidence="2" key="3">
    <citation type="submission" date="2025-09" db="UniProtKB">
        <authorList>
            <consortium name="Ensembl"/>
        </authorList>
    </citation>
    <scope>IDENTIFICATION</scope>
</reference>
<reference evidence="2" key="2">
    <citation type="submission" date="2025-08" db="UniProtKB">
        <authorList>
            <consortium name="Ensembl"/>
        </authorList>
    </citation>
    <scope>IDENTIFICATION</scope>
</reference>
<dbReference type="Proteomes" id="UP000007875">
    <property type="component" value="Unassembled WGS sequence"/>
</dbReference>
<keyword evidence="1" id="KW-0472">Membrane</keyword>
<organism evidence="2 3">
    <name type="scientific">Ciona savignyi</name>
    <name type="common">Pacific transparent sea squirt</name>
    <dbReference type="NCBI Taxonomy" id="51511"/>
    <lineage>
        <taxon>Eukaryota</taxon>
        <taxon>Metazoa</taxon>
        <taxon>Chordata</taxon>
        <taxon>Tunicata</taxon>
        <taxon>Ascidiacea</taxon>
        <taxon>Phlebobranchia</taxon>
        <taxon>Cionidae</taxon>
        <taxon>Ciona</taxon>
    </lineage>
</organism>